<proteinExistence type="predicted"/>
<dbReference type="AlphaFoldDB" id="A0AAV4MHI3"/>
<gene>
    <name evidence="1" type="ORF">CEXT_297451</name>
</gene>
<dbReference type="EMBL" id="BPLR01019701">
    <property type="protein sequence ID" value="GIX70901.1"/>
    <property type="molecule type" value="Genomic_DNA"/>
</dbReference>
<evidence type="ECO:0000313" key="2">
    <source>
        <dbReference type="Proteomes" id="UP001054945"/>
    </source>
</evidence>
<reference evidence="1 2" key="1">
    <citation type="submission" date="2021-06" db="EMBL/GenBank/DDBJ databases">
        <title>Caerostris extrusa draft genome.</title>
        <authorList>
            <person name="Kono N."/>
            <person name="Arakawa K."/>
        </authorList>
    </citation>
    <scope>NUCLEOTIDE SEQUENCE [LARGE SCALE GENOMIC DNA]</scope>
</reference>
<dbReference type="Proteomes" id="UP001054945">
    <property type="component" value="Unassembled WGS sequence"/>
</dbReference>
<keyword evidence="2" id="KW-1185">Reference proteome</keyword>
<organism evidence="1 2">
    <name type="scientific">Caerostris extrusa</name>
    <name type="common">Bark spider</name>
    <name type="synonym">Caerostris bankana</name>
    <dbReference type="NCBI Taxonomy" id="172846"/>
    <lineage>
        <taxon>Eukaryota</taxon>
        <taxon>Metazoa</taxon>
        <taxon>Ecdysozoa</taxon>
        <taxon>Arthropoda</taxon>
        <taxon>Chelicerata</taxon>
        <taxon>Arachnida</taxon>
        <taxon>Araneae</taxon>
        <taxon>Araneomorphae</taxon>
        <taxon>Entelegynae</taxon>
        <taxon>Araneoidea</taxon>
        <taxon>Araneidae</taxon>
        <taxon>Caerostris</taxon>
    </lineage>
</organism>
<sequence length="127" mass="14158">MALNTPGLLECATVTVIKDRQSGGFRLFQQSVNMSMFSVVPCLTCYVSKGLLISGAKKWETAFALQEESLKSRDFNRAGMFHSHFCTLTTPLSCHSVRKDVSAHQDRLESQLYVTRTALKRSALVLI</sequence>
<evidence type="ECO:0000313" key="1">
    <source>
        <dbReference type="EMBL" id="GIX70901.1"/>
    </source>
</evidence>
<protein>
    <submittedName>
        <fullName evidence="1">Uncharacterized protein</fullName>
    </submittedName>
</protein>
<name>A0AAV4MHI3_CAEEX</name>
<comment type="caution">
    <text evidence="1">The sequence shown here is derived from an EMBL/GenBank/DDBJ whole genome shotgun (WGS) entry which is preliminary data.</text>
</comment>
<accession>A0AAV4MHI3</accession>